<reference evidence="2" key="1">
    <citation type="submission" date="2016-04" db="EMBL/GenBank/DDBJ databases">
        <authorList>
            <person name="Evans L.H."/>
            <person name="Alamgir A."/>
            <person name="Owens N."/>
            <person name="Weber N.D."/>
            <person name="Virtaneva K."/>
            <person name="Barbian K."/>
            <person name="Babar A."/>
            <person name="Rosenke K."/>
        </authorList>
    </citation>
    <scope>NUCLEOTIDE SEQUENCE</scope>
    <source>
        <strain evidence="2">86</strain>
    </source>
</reference>
<evidence type="ECO:0000259" key="1">
    <source>
        <dbReference type="Pfam" id="PF03781"/>
    </source>
</evidence>
<gene>
    <name evidence="2" type="ORF">KL86APRO_10121</name>
</gene>
<dbReference type="Gene3D" id="3.90.1580.10">
    <property type="entry name" value="paralog of FGE (formylglycine-generating enzyme)"/>
    <property type="match status" value="1"/>
</dbReference>
<dbReference type="InterPro" id="IPR042095">
    <property type="entry name" value="SUMF_sf"/>
</dbReference>
<dbReference type="GO" id="GO:0120147">
    <property type="term" value="F:formylglycine-generating oxidase activity"/>
    <property type="evidence" value="ECO:0007669"/>
    <property type="project" value="TreeGrafter"/>
</dbReference>
<protein>
    <recommendedName>
        <fullName evidence="1">Sulfatase-modifying factor enzyme-like domain-containing protein</fullName>
    </recommendedName>
</protein>
<dbReference type="InterPro" id="IPR016187">
    <property type="entry name" value="CTDL_fold"/>
</dbReference>
<feature type="domain" description="Sulfatase-modifying factor enzyme-like" evidence="1">
    <location>
        <begin position="112"/>
        <end position="319"/>
    </location>
</feature>
<dbReference type="PANTHER" id="PTHR23150">
    <property type="entry name" value="SULFATASE MODIFYING FACTOR 1, 2"/>
    <property type="match status" value="1"/>
</dbReference>
<proteinExistence type="predicted"/>
<dbReference type="PANTHER" id="PTHR23150:SF19">
    <property type="entry name" value="FORMYLGLYCINE-GENERATING ENZYME"/>
    <property type="match status" value="1"/>
</dbReference>
<accession>A0A212IW49</accession>
<dbReference type="SUPFAM" id="SSF56436">
    <property type="entry name" value="C-type lectin-like"/>
    <property type="match status" value="1"/>
</dbReference>
<organism evidence="2">
    <name type="scientific">uncultured Alphaproteobacteria bacterium</name>
    <dbReference type="NCBI Taxonomy" id="91750"/>
    <lineage>
        <taxon>Bacteria</taxon>
        <taxon>Pseudomonadati</taxon>
        <taxon>Pseudomonadota</taxon>
        <taxon>Alphaproteobacteria</taxon>
        <taxon>environmental samples</taxon>
    </lineage>
</organism>
<dbReference type="InterPro" id="IPR005532">
    <property type="entry name" value="SUMF_dom"/>
</dbReference>
<sequence>MFETEKMFRVFYSSAKRGSRACGWGGALAVLLALAAPALADWDAKLFNPQAAKDDVVLPMPCGGAMAFRRVAIPAEGALGDRAVTLGSAAAERGYAEGPRRTWVAGSLPGGKTTSEYWIGKYEVSELQYKAVMEETCPTANLGGRLAKGGVSWFDAVAFSERYTTWLLKTAAKSLPKNGDEPGFVRLPTEDEWEFAARGGAAVADADFSEPAFPMPEGMARYVWFAGTQSANGKPQLTGLLKPNPLGVYDILGNLDEIAFAPFHLNKLGRAHGAAGGFVVRGGNYLTAESDIRAAARAEVPYFDAAGPRRAKTTGFRVVVSAPVIGAAAQLQAARAAWEKLGASSAPEASPQAALGKRAADPVAELEQIAKAAPTPEMKARLEQLRSDLRANIAARDEQRDRAAKTALRMGAFLGRKLKDDGLAIDTLAKLAEAQKARDPNSERTRDYLAALQADQAAMDDNLRYYADTVIRTAEDYGEDTLTRQRELLTTELKGIGLGELAPFVALHLEHVLTYRKDMRVSRAKWLNDWKTLH</sequence>
<evidence type="ECO:0000313" key="2">
    <source>
        <dbReference type="EMBL" id="SBV91394.1"/>
    </source>
</evidence>
<dbReference type="AlphaFoldDB" id="A0A212IW49"/>
<name>A0A212IW49_9PROT</name>
<dbReference type="Pfam" id="PF03781">
    <property type="entry name" value="FGE-sulfatase"/>
    <property type="match status" value="1"/>
</dbReference>
<dbReference type="EMBL" id="FLUO01000001">
    <property type="protein sequence ID" value="SBV91394.1"/>
    <property type="molecule type" value="Genomic_DNA"/>
</dbReference>
<dbReference type="InterPro" id="IPR051043">
    <property type="entry name" value="Sulfatase_Mod_Factor_Kinase"/>
</dbReference>